<dbReference type="GO" id="GO:0005524">
    <property type="term" value="F:ATP binding"/>
    <property type="evidence" value="ECO:0007669"/>
    <property type="project" value="UniProtKB-KW"/>
</dbReference>
<sequence length="535" mass="60378">MLKLKQVTYRIGGRTLLEAADLHLPKGHHAGLVGRNGCGKSTLFKMILGSVHTDAGDLTLTGQMKVATVAQETPGGERTPLEFVLSSHQEMDALLKEAETCEDPDRIGEIYARLTEIDAYTAEARAAQILVGLGFNDEQQSQPLSSFSGGWRMRVALAAALFQEPDLLLLDEPTNHLDLEASVWLESFLKSYPHTLLIISHDRQLLNAVATRIYHLHQGKIIQYNGNYDFYEVTRKQQMMHATAYNEKIEAQRQHMMKFVERFRSKASKARQAQSRLKAIEKLEPISLMLNDPTLTIDFPEPEKLAPPLISFEKVSTGYEGNIILRGLNGSITPEDRIALLGKNGNGKSTFAKLLAGRLEPMDGYFHSSPKVRVGYFHQHQMEDLNAGWTGFDHLSDRMPKTPELQLRSHLGRFGFNKEKSEIAVEKLSGGEKARLVLCLITSQKPNILIFDEPTNHLDVEMRESLMMAINEFKGAVILITHDWHLLRHTVDRLWLVANHTVKPYDGDLEDYRREILGLTPKNSSKELKNSKKKK</sequence>
<keyword evidence="1" id="KW-0677">Repeat</keyword>
<dbReference type="OrthoDB" id="7623913at2"/>
<dbReference type="STRING" id="1629334.Cva_00479"/>
<keyword evidence="6" id="KW-1185">Reference proteome</keyword>
<dbReference type="InterPro" id="IPR003593">
    <property type="entry name" value="AAA+_ATPase"/>
</dbReference>
<dbReference type="SMART" id="SM00382">
    <property type="entry name" value="AAA"/>
    <property type="match status" value="2"/>
</dbReference>
<evidence type="ECO:0000313" key="6">
    <source>
        <dbReference type="Proteomes" id="UP000036771"/>
    </source>
</evidence>
<comment type="caution">
    <text evidence="5">The sequence shown here is derived from an EMBL/GenBank/DDBJ whole genome shotgun (WGS) entry which is preliminary data.</text>
</comment>
<dbReference type="PANTHER" id="PTHR19211">
    <property type="entry name" value="ATP-BINDING TRANSPORT PROTEIN-RELATED"/>
    <property type="match status" value="1"/>
</dbReference>
<dbReference type="InterPro" id="IPR017871">
    <property type="entry name" value="ABC_transporter-like_CS"/>
</dbReference>
<dbReference type="InterPro" id="IPR032781">
    <property type="entry name" value="ABC_tran_Xtn"/>
</dbReference>
<gene>
    <name evidence="5" type="primary">yheS_2</name>
    <name evidence="5" type="ORF">Cva_00479</name>
</gene>
<dbReference type="Gene3D" id="3.40.50.300">
    <property type="entry name" value="P-loop containing nucleotide triphosphate hydrolases"/>
    <property type="match status" value="2"/>
</dbReference>
<keyword evidence="3 5" id="KW-0067">ATP-binding</keyword>
<dbReference type="EMBL" id="BBVC01000019">
    <property type="protein sequence ID" value="GAO97839.1"/>
    <property type="molecule type" value="Genomic_DNA"/>
</dbReference>
<dbReference type="Pfam" id="PF12848">
    <property type="entry name" value="ABC_tran_Xtn"/>
    <property type="match status" value="1"/>
</dbReference>
<proteinExistence type="predicted"/>
<evidence type="ECO:0000256" key="3">
    <source>
        <dbReference type="ARBA" id="ARBA00022840"/>
    </source>
</evidence>
<keyword evidence="2" id="KW-0547">Nucleotide-binding</keyword>
<dbReference type="PROSITE" id="PS50893">
    <property type="entry name" value="ABC_TRANSPORTER_2"/>
    <property type="match status" value="2"/>
</dbReference>
<dbReference type="AlphaFoldDB" id="A0A0K8MD61"/>
<name>A0A0K8MD61_9PROT</name>
<dbReference type="GO" id="GO:0016887">
    <property type="term" value="F:ATP hydrolysis activity"/>
    <property type="evidence" value="ECO:0007669"/>
    <property type="project" value="InterPro"/>
</dbReference>
<evidence type="ECO:0000256" key="2">
    <source>
        <dbReference type="ARBA" id="ARBA00022741"/>
    </source>
</evidence>
<evidence type="ECO:0000256" key="1">
    <source>
        <dbReference type="ARBA" id="ARBA00022737"/>
    </source>
</evidence>
<feature type="domain" description="ABC transporter" evidence="4">
    <location>
        <begin position="310"/>
        <end position="524"/>
    </location>
</feature>
<dbReference type="CDD" id="cd03221">
    <property type="entry name" value="ABCF_EF-3"/>
    <property type="match status" value="2"/>
</dbReference>
<dbReference type="FunFam" id="3.40.50.300:FF:000011">
    <property type="entry name" value="Putative ABC transporter ATP-binding component"/>
    <property type="match status" value="1"/>
</dbReference>
<dbReference type="PROSITE" id="PS00211">
    <property type="entry name" value="ABC_TRANSPORTER_1"/>
    <property type="match status" value="2"/>
</dbReference>
<evidence type="ECO:0000259" key="4">
    <source>
        <dbReference type="PROSITE" id="PS50893"/>
    </source>
</evidence>
<organism evidence="5 6">
    <name type="scientific">Caedimonas varicaedens</name>
    <dbReference type="NCBI Taxonomy" id="1629334"/>
    <lineage>
        <taxon>Bacteria</taxon>
        <taxon>Pseudomonadati</taxon>
        <taxon>Pseudomonadota</taxon>
        <taxon>Alphaproteobacteria</taxon>
        <taxon>Holosporales</taxon>
        <taxon>Caedimonadaceae</taxon>
        <taxon>Caedimonas</taxon>
    </lineage>
</organism>
<dbReference type="InterPro" id="IPR003439">
    <property type="entry name" value="ABC_transporter-like_ATP-bd"/>
</dbReference>
<dbReference type="Pfam" id="PF00005">
    <property type="entry name" value="ABC_tran"/>
    <property type="match status" value="2"/>
</dbReference>
<feature type="domain" description="ABC transporter" evidence="4">
    <location>
        <begin position="2"/>
        <end position="243"/>
    </location>
</feature>
<dbReference type="PANTHER" id="PTHR19211:SF14">
    <property type="entry name" value="ATP-BINDING CASSETTE SUB-FAMILY F MEMBER 1"/>
    <property type="match status" value="1"/>
</dbReference>
<dbReference type="SUPFAM" id="SSF52540">
    <property type="entry name" value="P-loop containing nucleoside triphosphate hydrolases"/>
    <property type="match status" value="2"/>
</dbReference>
<dbReference type="Proteomes" id="UP000036771">
    <property type="component" value="Unassembled WGS sequence"/>
</dbReference>
<dbReference type="InterPro" id="IPR050611">
    <property type="entry name" value="ABCF"/>
</dbReference>
<dbReference type="InterPro" id="IPR027417">
    <property type="entry name" value="P-loop_NTPase"/>
</dbReference>
<reference evidence="5 6" key="1">
    <citation type="submission" date="2015-03" db="EMBL/GenBank/DDBJ databases">
        <title>Caedibacter varicaedens, whole genome shotgun sequence.</title>
        <authorList>
            <person name="Suzuki H."/>
            <person name="Dapper A.L."/>
            <person name="Gibson A.K."/>
            <person name="Jackson C."/>
            <person name="Lee H."/>
            <person name="Pejaver V.R."/>
            <person name="Doak T."/>
            <person name="Lynch M."/>
        </authorList>
    </citation>
    <scope>NUCLEOTIDE SEQUENCE [LARGE SCALE GENOMIC DNA]</scope>
</reference>
<evidence type="ECO:0000313" key="5">
    <source>
        <dbReference type="EMBL" id="GAO97839.1"/>
    </source>
</evidence>
<protein>
    <submittedName>
        <fullName evidence="5">Putative ABC transporter ATP-binding protein YheS</fullName>
    </submittedName>
</protein>
<accession>A0A0K8MD61</accession>